<dbReference type="InterPro" id="IPR013422">
    <property type="entry name" value="CRISPR-assoc_prot_Cas5_N"/>
</dbReference>
<dbReference type="Proteomes" id="UP000242520">
    <property type="component" value="Unassembled WGS sequence"/>
</dbReference>
<dbReference type="OrthoDB" id="9782505at2"/>
<dbReference type="RefSeq" id="WP_072723528.1">
    <property type="nucleotide sequence ID" value="NZ_FQXH01000007.1"/>
</dbReference>
<keyword evidence="1" id="KW-0051">Antiviral defense</keyword>
<evidence type="ECO:0000256" key="1">
    <source>
        <dbReference type="ARBA" id="ARBA00023118"/>
    </source>
</evidence>
<reference evidence="3" key="1">
    <citation type="submission" date="2016-11" db="EMBL/GenBank/DDBJ databases">
        <authorList>
            <person name="Varghese N."/>
            <person name="Submissions S."/>
        </authorList>
    </citation>
    <scope>NUCLEOTIDE SEQUENCE [LARGE SCALE GENOMIC DNA]</scope>
    <source>
        <strain evidence="3">DSM 15285</strain>
    </source>
</reference>
<dbReference type="AlphaFoldDB" id="A0A1M5PUC9"/>
<keyword evidence="3" id="KW-1185">Reference proteome</keyword>
<evidence type="ECO:0000313" key="3">
    <source>
        <dbReference type="Proteomes" id="UP000242520"/>
    </source>
</evidence>
<dbReference type="NCBIfam" id="TIGR02593">
    <property type="entry name" value="CRISPR_cas5"/>
    <property type="match status" value="1"/>
</dbReference>
<dbReference type="GO" id="GO:0051607">
    <property type="term" value="P:defense response to virus"/>
    <property type="evidence" value="ECO:0007669"/>
    <property type="project" value="UniProtKB-KW"/>
</dbReference>
<dbReference type="STRING" id="1123350.SAMN02744040_00609"/>
<organism evidence="2 3">
    <name type="scientific">Tepidibacter thalassicus DSM 15285</name>
    <dbReference type="NCBI Taxonomy" id="1123350"/>
    <lineage>
        <taxon>Bacteria</taxon>
        <taxon>Bacillati</taxon>
        <taxon>Bacillota</taxon>
        <taxon>Clostridia</taxon>
        <taxon>Peptostreptococcales</taxon>
        <taxon>Peptostreptococcaceae</taxon>
        <taxon>Tepidibacter</taxon>
    </lineage>
</organism>
<dbReference type="EMBL" id="FQXH01000007">
    <property type="protein sequence ID" value="SHH05465.1"/>
    <property type="molecule type" value="Genomic_DNA"/>
</dbReference>
<accession>A0A1M5PUC9</accession>
<evidence type="ECO:0000313" key="2">
    <source>
        <dbReference type="EMBL" id="SHH05465.1"/>
    </source>
</evidence>
<proteinExistence type="predicted"/>
<sequence>MSKQKVLLIDIHQPFAHYRDPKIIQDDYIPTLNLPPATTIAGMISYLIDRQLNTEFKIGVVGSYKNKVIEFIRGENRDFIGDYEKLLNKEKKRIKKNKLEQSLEYGEFYNYHKKRYGNRIMNFEILQNVDLKIFLSTENNDLVKSALEKPNKYLSLGRKEDFIIPKNKGESFVKEVEIETKFIKSKKDAIKNEYLFKNTYIPVDIKSDKSRNIIDNGVLYALPKTYKDLNAQKKDRVMKYEHYIYLDNTGAYIYDIEANIYQNQNKDGHIENIVFTWL</sequence>
<name>A0A1M5PUC9_9FIRM</name>
<protein>
    <submittedName>
        <fullName evidence="2">CRISPR-associated protein Cas5, N-terminal domain-containing protein</fullName>
    </submittedName>
</protein>
<gene>
    <name evidence="2" type="ORF">SAMN02744040_00609</name>
</gene>